<dbReference type="InterPro" id="IPR036390">
    <property type="entry name" value="WH_DNA-bd_sf"/>
</dbReference>
<feature type="transmembrane region" description="Helical" evidence="1">
    <location>
        <begin position="12"/>
        <end position="32"/>
    </location>
</feature>
<feature type="transmembrane region" description="Helical" evidence="1">
    <location>
        <begin position="226"/>
        <end position="250"/>
    </location>
</feature>
<dbReference type="SUPFAM" id="SSF46785">
    <property type="entry name" value="Winged helix' DNA-binding domain"/>
    <property type="match status" value="1"/>
</dbReference>
<protein>
    <submittedName>
        <fullName evidence="2">DNA-binding Lrp family transcriptional regulator</fullName>
    </submittedName>
</protein>
<evidence type="ECO:0000313" key="3">
    <source>
        <dbReference type="Proteomes" id="UP000587760"/>
    </source>
</evidence>
<keyword evidence="1" id="KW-0812">Transmembrane</keyword>
<dbReference type="AlphaFoldDB" id="A0A841RCF9"/>
<comment type="caution">
    <text evidence="2">The sequence shown here is derived from an EMBL/GenBank/DDBJ whole genome shotgun (WGS) entry which is preliminary data.</text>
</comment>
<keyword evidence="2" id="KW-0238">DNA-binding</keyword>
<dbReference type="RefSeq" id="WP_184746817.1">
    <property type="nucleotide sequence ID" value="NZ_JACHGJ010000003.1"/>
</dbReference>
<keyword evidence="1" id="KW-0472">Membrane</keyword>
<keyword evidence="1" id="KW-1133">Transmembrane helix</keyword>
<proteinExistence type="predicted"/>
<dbReference type="Proteomes" id="UP000587760">
    <property type="component" value="Unassembled WGS sequence"/>
</dbReference>
<name>A0A841RCF9_9SPIO</name>
<dbReference type="EMBL" id="JACHGJ010000003">
    <property type="protein sequence ID" value="MBB6480559.1"/>
    <property type="molecule type" value="Genomic_DNA"/>
</dbReference>
<keyword evidence="3" id="KW-1185">Reference proteome</keyword>
<sequence length="264" mass="29403">MENRNIYKTDDFLIIISYIMIIPLGVIAWPWLRTYGEFDSLTDYFASAPLILGPRLTALAIYGSAAISAQIIGRVIRHGERQSLEILDTLQFYKNTTVTQLSSQLDLSESKVTRLVNKMSRIGSLGITVSGDQVSIGAAQAEPAGYSSYSSAQVYEKPRPENVFPESEASEGQQENSFDTDFKEALKKARDPDLSDEERKKELQNLAASFKGFGASGKEGAKKFNFILFIFLFLTPLWPFALVYAISFAVKQQKSALADRNKID</sequence>
<reference evidence="2 3" key="1">
    <citation type="submission" date="2020-08" db="EMBL/GenBank/DDBJ databases">
        <title>Genomic Encyclopedia of Type Strains, Phase IV (KMG-IV): sequencing the most valuable type-strain genomes for metagenomic binning, comparative biology and taxonomic classification.</title>
        <authorList>
            <person name="Goeker M."/>
        </authorList>
    </citation>
    <scope>NUCLEOTIDE SEQUENCE [LARGE SCALE GENOMIC DNA]</scope>
    <source>
        <strain evidence="2 3">DSM 2461</strain>
    </source>
</reference>
<dbReference type="GO" id="GO:0003677">
    <property type="term" value="F:DNA binding"/>
    <property type="evidence" value="ECO:0007669"/>
    <property type="project" value="UniProtKB-KW"/>
</dbReference>
<evidence type="ECO:0000313" key="2">
    <source>
        <dbReference type="EMBL" id="MBB6480559.1"/>
    </source>
</evidence>
<feature type="transmembrane region" description="Helical" evidence="1">
    <location>
        <begin position="52"/>
        <end position="72"/>
    </location>
</feature>
<organism evidence="2 3">
    <name type="scientific">Spirochaeta isovalerica</name>
    <dbReference type="NCBI Taxonomy" id="150"/>
    <lineage>
        <taxon>Bacteria</taxon>
        <taxon>Pseudomonadati</taxon>
        <taxon>Spirochaetota</taxon>
        <taxon>Spirochaetia</taxon>
        <taxon>Spirochaetales</taxon>
        <taxon>Spirochaetaceae</taxon>
        <taxon>Spirochaeta</taxon>
    </lineage>
</organism>
<evidence type="ECO:0000256" key="1">
    <source>
        <dbReference type="SAM" id="Phobius"/>
    </source>
</evidence>
<accession>A0A841RCF9</accession>
<gene>
    <name evidence="2" type="ORF">HNR50_002222</name>
</gene>